<dbReference type="InterPro" id="IPR050445">
    <property type="entry name" value="Bact_polysacc_biosynth/exp"/>
</dbReference>
<proteinExistence type="predicted"/>
<keyword evidence="4" id="KW-1133">Transmembrane helix</keyword>
<reference evidence="7" key="1">
    <citation type="journal article" date="2019" name="Int. J. Syst. Evol. Microbiol.">
        <title>The Global Catalogue of Microorganisms (GCM) 10K type strain sequencing project: providing services to taxonomists for standard genome sequencing and annotation.</title>
        <authorList>
            <consortium name="The Broad Institute Genomics Platform"/>
            <consortium name="The Broad Institute Genome Sequencing Center for Infectious Disease"/>
            <person name="Wu L."/>
            <person name="Ma J."/>
        </authorList>
    </citation>
    <scope>NUCLEOTIDE SEQUENCE [LARGE SCALE GENOMIC DNA]</scope>
    <source>
        <strain evidence="7">CGMCC 1.12791</strain>
    </source>
</reference>
<gene>
    <name evidence="6" type="ORF">GCM10011376_00550</name>
</gene>
<evidence type="ECO:0000256" key="2">
    <source>
        <dbReference type="ARBA" id="ARBA00022840"/>
    </source>
</evidence>
<dbReference type="InterPro" id="IPR005702">
    <property type="entry name" value="Wzc-like_C"/>
</dbReference>
<evidence type="ECO:0000259" key="5">
    <source>
        <dbReference type="Pfam" id="PF01656"/>
    </source>
</evidence>
<comment type="caution">
    <text evidence="6">The sequence shown here is derived from an EMBL/GenBank/DDBJ whole genome shotgun (WGS) entry which is preliminary data.</text>
</comment>
<sequence length="553" mass="57555">MEHVDGAVVGELLHDGMGEVDARGDRRRPALPVLVHAHMVPARVSRFGPDERVGGPTLASMTFADLVRLSRAYVWVLVGCTVLGAVLMVAWTTREPVLYSATSSGLVQVGTATTAGEEQGNSQLAEDKAVLYAFLVSKTPVAEKVVEDLGLDVPPSAIAGRFSASVDADVNALTVTAIGSTPEEARDLATAVVDAVVVYAQEVETGEANPREAPLTRIVPVEEARLPTAPFSPDYPTAAMKGAAGGLGLAYAVLIARRLIDRRIRSAAHVEEATGAAVLGVIPKEDSLGLVHRGVRGDLGRAGEAFRQLRTNLRFVDVDNEPRRIVVTSALAGEGKSTVSANIARLVAQAGTPVLLVDADLRRPMLATTFDIDGAVGLTQALAGDVDVRDVIVESGMANLSLLPAGRIPPNPSELLGSLRMKQLVDELSQDHLVILDAPPLLPVTDAGLLSALCDGALLVQAAGRTQIEQSQQCRRILDQVGGRLLGVVLNKAPVKGAAAIAYGGGYGSYGGYGGYGETTPSETAEAVAAPSDAVPAETDDAVSTRRGSPARP</sequence>
<dbReference type="NCBIfam" id="TIGR01007">
    <property type="entry name" value="eps_fam"/>
    <property type="match status" value="1"/>
</dbReference>
<accession>A0ABQ3HEH5</accession>
<evidence type="ECO:0000256" key="1">
    <source>
        <dbReference type="ARBA" id="ARBA00022741"/>
    </source>
</evidence>
<dbReference type="PANTHER" id="PTHR32309">
    <property type="entry name" value="TYROSINE-PROTEIN KINASE"/>
    <property type="match status" value="1"/>
</dbReference>
<evidence type="ECO:0000313" key="7">
    <source>
        <dbReference type="Proteomes" id="UP000597341"/>
    </source>
</evidence>
<feature type="domain" description="CobQ/CobB/MinD/ParA nucleotide binding" evidence="5">
    <location>
        <begin position="325"/>
        <end position="492"/>
    </location>
</feature>
<dbReference type="SUPFAM" id="SSF52540">
    <property type="entry name" value="P-loop containing nucleoside triphosphate hydrolases"/>
    <property type="match status" value="1"/>
</dbReference>
<dbReference type="Gene3D" id="3.40.50.300">
    <property type="entry name" value="P-loop containing nucleotide triphosphate hydrolases"/>
    <property type="match status" value="1"/>
</dbReference>
<keyword evidence="4" id="KW-0472">Membrane</keyword>
<keyword evidence="1" id="KW-0547">Nucleotide-binding</keyword>
<feature type="region of interest" description="Disordered" evidence="3">
    <location>
        <begin position="516"/>
        <end position="553"/>
    </location>
</feature>
<organism evidence="6 7">
    <name type="scientific">Nocardioides flavus</name>
    <name type="common">ex Wang et al. 2016</name>
    <dbReference type="NCBI Taxonomy" id="2058780"/>
    <lineage>
        <taxon>Bacteria</taxon>
        <taxon>Bacillati</taxon>
        <taxon>Actinomycetota</taxon>
        <taxon>Actinomycetes</taxon>
        <taxon>Propionibacteriales</taxon>
        <taxon>Nocardioidaceae</taxon>
        <taxon>Nocardioides</taxon>
    </lineage>
</organism>
<keyword evidence="2" id="KW-0067">ATP-binding</keyword>
<evidence type="ECO:0000313" key="6">
    <source>
        <dbReference type="EMBL" id="GHE14904.1"/>
    </source>
</evidence>
<keyword evidence="7" id="KW-1185">Reference proteome</keyword>
<dbReference type="EMBL" id="BNAD01000001">
    <property type="protein sequence ID" value="GHE14904.1"/>
    <property type="molecule type" value="Genomic_DNA"/>
</dbReference>
<dbReference type="Proteomes" id="UP000597341">
    <property type="component" value="Unassembled WGS sequence"/>
</dbReference>
<name>A0ABQ3HEH5_9ACTN</name>
<dbReference type="InterPro" id="IPR002586">
    <property type="entry name" value="CobQ/CobB/MinD/ParA_Nub-bd_dom"/>
</dbReference>
<keyword evidence="4" id="KW-0812">Transmembrane</keyword>
<feature type="transmembrane region" description="Helical" evidence="4">
    <location>
        <begin position="72"/>
        <end position="91"/>
    </location>
</feature>
<dbReference type="CDD" id="cd05387">
    <property type="entry name" value="BY-kinase"/>
    <property type="match status" value="1"/>
</dbReference>
<dbReference type="Pfam" id="PF01656">
    <property type="entry name" value="CbiA"/>
    <property type="match status" value="1"/>
</dbReference>
<dbReference type="InterPro" id="IPR027417">
    <property type="entry name" value="P-loop_NTPase"/>
</dbReference>
<protein>
    <submittedName>
        <fullName evidence="6">Capsular exopolysaccharide biosynthesis protein</fullName>
    </submittedName>
</protein>
<dbReference type="PANTHER" id="PTHR32309:SF13">
    <property type="entry name" value="FERRIC ENTEROBACTIN TRANSPORT PROTEIN FEPE"/>
    <property type="match status" value="1"/>
</dbReference>
<evidence type="ECO:0000256" key="3">
    <source>
        <dbReference type="SAM" id="MobiDB-lite"/>
    </source>
</evidence>
<evidence type="ECO:0000256" key="4">
    <source>
        <dbReference type="SAM" id="Phobius"/>
    </source>
</evidence>